<dbReference type="AlphaFoldDB" id="A0A381XJU4"/>
<organism evidence="1">
    <name type="scientific">marine metagenome</name>
    <dbReference type="NCBI Taxonomy" id="408172"/>
    <lineage>
        <taxon>unclassified sequences</taxon>
        <taxon>metagenomes</taxon>
        <taxon>ecological metagenomes</taxon>
    </lineage>
</organism>
<reference evidence="1" key="1">
    <citation type="submission" date="2018-05" db="EMBL/GenBank/DDBJ databases">
        <authorList>
            <person name="Lanie J.A."/>
            <person name="Ng W.-L."/>
            <person name="Kazmierczak K.M."/>
            <person name="Andrzejewski T.M."/>
            <person name="Davidsen T.M."/>
            <person name="Wayne K.J."/>
            <person name="Tettelin H."/>
            <person name="Glass J.I."/>
            <person name="Rusch D."/>
            <person name="Podicherti R."/>
            <person name="Tsui H.-C.T."/>
            <person name="Winkler M.E."/>
        </authorList>
    </citation>
    <scope>NUCLEOTIDE SEQUENCE</scope>
</reference>
<protein>
    <submittedName>
        <fullName evidence="1">Uncharacterized protein</fullName>
    </submittedName>
</protein>
<evidence type="ECO:0000313" key="1">
    <source>
        <dbReference type="EMBL" id="SVA65035.1"/>
    </source>
</evidence>
<dbReference type="EMBL" id="UINC01015447">
    <property type="protein sequence ID" value="SVA65035.1"/>
    <property type="molecule type" value="Genomic_DNA"/>
</dbReference>
<proteinExistence type="predicted"/>
<gene>
    <name evidence="1" type="ORF">METZ01_LOCUS117889</name>
</gene>
<sequence length="122" mass="13851">MITVDCRDVESILNELLIYVADQVAAVPIIKFHQFVLDPIAEDQPISNVDVITSIKEFLDSIGEKSNFAVISNGDTIKIQSINGRQIERTPKPNQQMFSCTHCGHITQYEVEHNNHVKIHYM</sequence>
<name>A0A381XJU4_9ZZZZ</name>
<accession>A0A381XJU4</accession>